<organism evidence="1">
    <name type="scientific">Candidatus Kentrum sp. DK</name>
    <dbReference type="NCBI Taxonomy" id="2126562"/>
    <lineage>
        <taxon>Bacteria</taxon>
        <taxon>Pseudomonadati</taxon>
        <taxon>Pseudomonadota</taxon>
        <taxon>Gammaproteobacteria</taxon>
        <taxon>Candidatus Kentrum</taxon>
    </lineage>
</organism>
<dbReference type="EMBL" id="CAADEX010000020">
    <property type="protein sequence ID" value="VFJ48488.1"/>
    <property type="molecule type" value="Genomic_DNA"/>
</dbReference>
<gene>
    <name evidence="1" type="ORF">BECKDK2373B_GA0170837_102068</name>
</gene>
<protein>
    <submittedName>
        <fullName evidence="1">Uncharacterized protein</fullName>
    </submittedName>
</protein>
<proteinExistence type="predicted"/>
<accession>A0A450S903</accession>
<reference evidence="1" key="1">
    <citation type="submission" date="2019-02" db="EMBL/GenBank/DDBJ databases">
        <authorList>
            <person name="Gruber-Vodicka R. H."/>
            <person name="Seah K. B. B."/>
        </authorList>
    </citation>
    <scope>NUCLEOTIDE SEQUENCE</scope>
    <source>
        <strain evidence="1">BECK_DK47</strain>
    </source>
</reference>
<evidence type="ECO:0000313" key="1">
    <source>
        <dbReference type="EMBL" id="VFJ48488.1"/>
    </source>
</evidence>
<dbReference type="AlphaFoldDB" id="A0A450S903"/>
<sequence length="57" mass="6813">MFFRYVHIIRMLFWALGLLQFDRRLTSRALQSDDFMTRAMGGIEKMGTDKTRSTCYE</sequence>
<name>A0A450S903_9GAMM</name>